<feature type="domain" description="Replication initiator A N-terminal" evidence="1">
    <location>
        <begin position="30"/>
        <end position="88"/>
    </location>
</feature>
<evidence type="ECO:0000313" key="3">
    <source>
        <dbReference type="Proteomes" id="UP000705508"/>
    </source>
</evidence>
<name>A0A939BFU8_9CLOT</name>
<proteinExistence type="predicted"/>
<gene>
    <name evidence="2" type="ORF">H6A20_08705</name>
</gene>
<dbReference type="AlphaFoldDB" id="A0A939BFU8"/>
<reference evidence="2" key="1">
    <citation type="submission" date="2020-08" db="EMBL/GenBank/DDBJ databases">
        <authorList>
            <person name="Cejkova D."/>
            <person name="Kubasova T."/>
            <person name="Jahodarova E."/>
            <person name="Rychlik I."/>
        </authorList>
    </citation>
    <scope>NUCLEOTIDE SEQUENCE</scope>
    <source>
        <strain evidence="2">An582</strain>
    </source>
</reference>
<comment type="caution">
    <text evidence="2">The sequence shown here is derived from an EMBL/GenBank/DDBJ whole genome shotgun (WGS) entry which is preliminary data.</text>
</comment>
<dbReference type="EMBL" id="JACJKS010000011">
    <property type="protein sequence ID" value="MBM6948727.1"/>
    <property type="molecule type" value="Genomic_DNA"/>
</dbReference>
<dbReference type="InterPro" id="IPR010724">
    <property type="entry name" value="RepA_N"/>
</dbReference>
<evidence type="ECO:0000313" key="2">
    <source>
        <dbReference type="EMBL" id="MBM6948727.1"/>
    </source>
</evidence>
<reference evidence="2" key="2">
    <citation type="journal article" date="2021" name="Sci. Rep.">
        <title>The distribution of antibiotic resistance genes in chicken gut microbiota commensals.</title>
        <authorList>
            <person name="Juricova H."/>
            <person name="Matiasovicova J."/>
            <person name="Kubasova T."/>
            <person name="Cejkova D."/>
            <person name="Rychlik I."/>
        </authorList>
    </citation>
    <scope>NUCLEOTIDE SEQUENCE</scope>
    <source>
        <strain evidence="2">An582</strain>
    </source>
</reference>
<accession>A0A939BFU8</accession>
<protein>
    <submittedName>
        <fullName evidence="2">Replication initiator protein A</fullName>
    </submittedName>
</protein>
<dbReference type="Pfam" id="PF06970">
    <property type="entry name" value="RepA_N"/>
    <property type="match status" value="1"/>
</dbReference>
<organism evidence="2 3">
    <name type="scientific">Mordavella massiliensis</name>
    <dbReference type="NCBI Taxonomy" id="1871024"/>
    <lineage>
        <taxon>Bacteria</taxon>
        <taxon>Bacillati</taxon>
        <taxon>Bacillota</taxon>
        <taxon>Clostridia</taxon>
        <taxon>Eubacteriales</taxon>
        <taxon>Clostridiaceae</taxon>
        <taxon>Mordavella</taxon>
    </lineage>
</organism>
<dbReference type="Proteomes" id="UP000705508">
    <property type="component" value="Unassembled WGS sequence"/>
</dbReference>
<sequence length="246" mass="28546">MKNKDQMVYMTDQTQIPVYLPYPRFLLGMDLTQTAKVLYALLLDRASLSRKTGWKDEEGHIFVVYPIAYLADDLRKSHMTVKKALNELEEAGLLVRKKQGFSKPNLLYIKIPAEGKKSFPVKDRKVSLKGKENDTYEGKKPVPVRDRKVSPNYLNNSYLIYSQTNKEREARSAYGEYHNVFLSETEYGELKQEIREIDRLIEELSSYMRSSGKQYADHAVTLRRWAERSGPVKNIPDYTCSEEDSL</sequence>
<evidence type="ECO:0000259" key="1">
    <source>
        <dbReference type="Pfam" id="PF06970"/>
    </source>
</evidence>